<evidence type="ECO:0000313" key="2">
    <source>
        <dbReference type="Proteomes" id="UP000289792"/>
    </source>
</evidence>
<keyword evidence="2" id="KW-1185">Reference proteome</keyword>
<dbReference type="RefSeq" id="WP_129017189.1">
    <property type="nucleotide sequence ID" value="NZ_SDDZ01000004.1"/>
</dbReference>
<dbReference type="AlphaFoldDB" id="A0A4Q0XHH6"/>
<dbReference type="EMBL" id="SDDZ01000004">
    <property type="protein sequence ID" value="RXJ50219.1"/>
    <property type="molecule type" value="Genomic_DNA"/>
</dbReference>
<reference evidence="1 2" key="1">
    <citation type="submission" date="2019-01" db="EMBL/GenBank/DDBJ databases">
        <title>Genome sequence of the Antarctic species Gelidibacter gilvus ACAM 158(T).</title>
        <authorList>
            <person name="Bowman J.P."/>
        </authorList>
    </citation>
    <scope>NUCLEOTIDE SEQUENCE [LARGE SCALE GENOMIC DNA]</scope>
    <source>
        <strain evidence="1 2">IC158</strain>
    </source>
</reference>
<evidence type="ECO:0000313" key="1">
    <source>
        <dbReference type="EMBL" id="RXJ50219.1"/>
    </source>
</evidence>
<accession>A0A4Q0XHH6</accession>
<protein>
    <submittedName>
        <fullName evidence="1">Uncharacterized protein</fullName>
    </submittedName>
</protein>
<gene>
    <name evidence="1" type="ORF">ESZ48_09565</name>
</gene>
<comment type="caution">
    <text evidence="1">The sequence shown here is derived from an EMBL/GenBank/DDBJ whole genome shotgun (WGS) entry which is preliminary data.</text>
</comment>
<organism evidence="1 2">
    <name type="scientific">Gelidibacter gilvus</name>
    <dbReference type="NCBI Taxonomy" id="59602"/>
    <lineage>
        <taxon>Bacteria</taxon>
        <taxon>Pseudomonadati</taxon>
        <taxon>Bacteroidota</taxon>
        <taxon>Flavobacteriia</taxon>
        <taxon>Flavobacteriales</taxon>
        <taxon>Flavobacteriaceae</taxon>
        <taxon>Gelidibacter</taxon>
    </lineage>
</organism>
<dbReference type="OrthoDB" id="982962at2"/>
<sequence>MDIIKTITEFFKKSEEETIDVAPEGMCSLCWGIQEYDGKIRKLYRDKQVDVNNHKDAYMLVQKFVKENLDGYQIKDGIVHVCPNCSELEEGKDRIEKFRPSEIA</sequence>
<name>A0A4Q0XHH6_9FLAO</name>
<proteinExistence type="predicted"/>
<dbReference type="Proteomes" id="UP000289792">
    <property type="component" value="Unassembled WGS sequence"/>
</dbReference>